<gene>
    <name evidence="2" type="ORF">SDC9_95612</name>
</gene>
<feature type="region of interest" description="Disordered" evidence="1">
    <location>
        <begin position="1"/>
        <end position="24"/>
    </location>
</feature>
<sequence>MGTASDAVIGHRAQGRSAPTNTASTACTNVASGQRDQLGVVLTPQILGPVGQHDHPVRLQRLDRALIVGDQDDRPLIATDRVQHLLAGCRVQVVRGLVEQQDVGR</sequence>
<protein>
    <submittedName>
        <fullName evidence="2">Uncharacterized protein</fullName>
    </submittedName>
</protein>
<dbReference type="AlphaFoldDB" id="A0A645A6T2"/>
<proteinExistence type="predicted"/>
<comment type="caution">
    <text evidence="2">The sequence shown here is derived from an EMBL/GenBank/DDBJ whole genome shotgun (WGS) entry which is preliminary data.</text>
</comment>
<accession>A0A645A6T2</accession>
<dbReference type="EMBL" id="VSSQ01012294">
    <property type="protein sequence ID" value="MPM48885.1"/>
    <property type="molecule type" value="Genomic_DNA"/>
</dbReference>
<evidence type="ECO:0000256" key="1">
    <source>
        <dbReference type="SAM" id="MobiDB-lite"/>
    </source>
</evidence>
<name>A0A645A6T2_9ZZZZ</name>
<reference evidence="2" key="1">
    <citation type="submission" date="2019-08" db="EMBL/GenBank/DDBJ databases">
        <authorList>
            <person name="Kucharzyk K."/>
            <person name="Murdoch R.W."/>
            <person name="Higgins S."/>
            <person name="Loffler F."/>
        </authorList>
    </citation>
    <scope>NUCLEOTIDE SEQUENCE</scope>
</reference>
<evidence type="ECO:0000313" key="2">
    <source>
        <dbReference type="EMBL" id="MPM48885.1"/>
    </source>
</evidence>
<dbReference type="AntiFam" id="ANF00142">
    <property type="entry name" value="Shadow ORF (opposite yadG)"/>
</dbReference>
<organism evidence="2">
    <name type="scientific">bioreactor metagenome</name>
    <dbReference type="NCBI Taxonomy" id="1076179"/>
    <lineage>
        <taxon>unclassified sequences</taxon>
        <taxon>metagenomes</taxon>
        <taxon>ecological metagenomes</taxon>
    </lineage>
</organism>